<evidence type="ECO:0000256" key="2">
    <source>
        <dbReference type="ARBA" id="ARBA00022679"/>
    </source>
</evidence>
<sequence>MLVLRSALFNALYYVNLILWMLAFLPLFVLPRIWFIRVAQAQARSSLWLLRVVAGVRLEVRGRERIPPGGLIVASKHQSLWETFALFTLFDDPAYILKRELMWIPVFGWFTIKGGMVPINRKAGGQALVEMNARAREEVARGRQIIIFPEGTRRAPGAEPGYKYGMAHLYASLGVPILPVALNSGLYWPRRRFIRRPGTIVIEVGEAIPPGLDRDVVFREVQARIEAMSGRLLVEGRRELGLDRSPA</sequence>
<gene>
    <name evidence="6" type="ORF">F0L46_16710</name>
</gene>
<evidence type="ECO:0000256" key="4">
    <source>
        <dbReference type="SAM" id="Phobius"/>
    </source>
</evidence>
<dbReference type="EMBL" id="VUOA01000029">
    <property type="protein sequence ID" value="KAA2236017.1"/>
    <property type="molecule type" value="Genomic_DNA"/>
</dbReference>
<dbReference type="Pfam" id="PF01553">
    <property type="entry name" value="Acyltransferase"/>
    <property type="match status" value="1"/>
</dbReference>
<dbReference type="SMART" id="SM00563">
    <property type="entry name" value="PlsC"/>
    <property type="match status" value="1"/>
</dbReference>
<keyword evidence="2 6" id="KW-0808">Transferase</keyword>
<dbReference type="AlphaFoldDB" id="A0A5B2VD02"/>
<dbReference type="CDD" id="cd07989">
    <property type="entry name" value="LPLAT_AGPAT-like"/>
    <property type="match status" value="1"/>
</dbReference>
<feature type="transmembrane region" description="Helical" evidence="4">
    <location>
        <begin position="169"/>
        <end position="188"/>
    </location>
</feature>
<feature type="transmembrane region" description="Helical" evidence="4">
    <location>
        <begin position="12"/>
        <end position="35"/>
    </location>
</feature>
<organism evidence="6 7">
    <name type="scientific">Salinarimonas soli</name>
    <dbReference type="NCBI Taxonomy" id="1638099"/>
    <lineage>
        <taxon>Bacteria</taxon>
        <taxon>Pseudomonadati</taxon>
        <taxon>Pseudomonadota</taxon>
        <taxon>Alphaproteobacteria</taxon>
        <taxon>Hyphomicrobiales</taxon>
        <taxon>Salinarimonadaceae</taxon>
        <taxon>Salinarimonas</taxon>
    </lineage>
</organism>
<dbReference type="PANTHER" id="PTHR10434:SF40">
    <property type="entry name" value="1-ACYL-SN-GLYCEROL-3-PHOSPHATE ACYLTRANSFERASE"/>
    <property type="match status" value="1"/>
</dbReference>
<keyword evidence="7" id="KW-1185">Reference proteome</keyword>
<comment type="pathway">
    <text evidence="1">Lipid metabolism.</text>
</comment>
<reference evidence="6 7" key="2">
    <citation type="submission" date="2019-09" db="EMBL/GenBank/DDBJ databases">
        <authorList>
            <person name="Jin C."/>
        </authorList>
    </citation>
    <scope>NUCLEOTIDE SEQUENCE [LARGE SCALE GENOMIC DNA]</scope>
    <source>
        <strain evidence="6 7">BN140002</strain>
    </source>
</reference>
<dbReference type="InterPro" id="IPR002123">
    <property type="entry name" value="Plipid/glycerol_acylTrfase"/>
</dbReference>
<accession>A0A5B2VD02</accession>
<dbReference type="OrthoDB" id="5290997at2"/>
<comment type="caution">
    <text evidence="6">The sequence shown here is derived from an EMBL/GenBank/DDBJ whole genome shotgun (WGS) entry which is preliminary data.</text>
</comment>
<name>A0A5B2VD02_9HYPH</name>
<evidence type="ECO:0000256" key="3">
    <source>
        <dbReference type="ARBA" id="ARBA00023315"/>
    </source>
</evidence>
<dbReference type="GO" id="GO:0003841">
    <property type="term" value="F:1-acylglycerol-3-phosphate O-acyltransferase activity"/>
    <property type="evidence" value="ECO:0007669"/>
    <property type="project" value="TreeGrafter"/>
</dbReference>
<proteinExistence type="predicted"/>
<dbReference type="GO" id="GO:0006654">
    <property type="term" value="P:phosphatidic acid biosynthetic process"/>
    <property type="evidence" value="ECO:0007669"/>
    <property type="project" value="TreeGrafter"/>
</dbReference>
<evidence type="ECO:0000313" key="6">
    <source>
        <dbReference type="EMBL" id="KAA2236017.1"/>
    </source>
</evidence>
<protein>
    <submittedName>
        <fullName evidence="6">1-acyl-sn-glycerol-3-phosphate acyltransferase</fullName>
    </submittedName>
</protein>
<dbReference type="PANTHER" id="PTHR10434">
    <property type="entry name" value="1-ACYL-SN-GLYCEROL-3-PHOSPHATE ACYLTRANSFERASE"/>
    <property type="match status" value="1"/>
</dbReference>
<evidence type="ECO:0000259" key="5">
    <source>
        <dbReference type="SMART" id="SM00563"/>
    </source>
</evidence>
<keyword evidence="3 6" id="KW-0012">Acyltransferase</keyword>
<evidence type="ECO:0000313" key="7">
    <source>
        <dbReference type="Proteomes" id="UP000323142"/>
    </source>
</evidence>
<keyword evidence="4" id="KW-0472">Membrane</keyword>
<feature type="domain" description="Phospholipid/glycerol acyltransferase" evidence="5">
    <location>
        <begin position="71"/>
        <end position="185"/>
    </location>
</feature>
<dbReference type="Proteomes" id="UP000323142">
    <property type="component" value="Unassembled WGS sequence"/>
</dbReference>
<dbReference type="RefSeq" id="WP_149819599.1">
    <property type="nucleotide sequence ID" value="NZ_VUOA01000029.1"/>
</dbReference>
<keyword evidence="4" id="KW-0812">Transmembrane</keyword>
<keyword evidence="4" id="KW-1133">Transmembrane helix</keyword>
<evidence type="ECO:0000256" key="1">
    <source>
        <dbReference type="ARBA" id="ARBA00005189"/>
    </source>
</evidence>
<dbReference type="SUPFAM" id="SSF69593">
    <property type="entry name" value="Glycerol-3-phosphate (1)-acyltransferase"/>
    <property type="match status" value="1"/>
</dbReference>
<reference evidence="6 7" key="1">
    <citation type="submission" date="2019-09" db="EMBL/GenBank/DDBJ databases">
        <title>Salinarimonas rosea gen. nov., sp. nov., a new member of the a-2 subgroup of the Proteobacteria.</title>
        <authorList>
            <person name="Liu J."/>
        </authorList>
    </citation>
    <scope>NUCLEOTIDE SEQUENCE [LARGE SCALE GENOMIC DNA]</scope>
    <source>
        <strain evidence="6 7">BN140002</strain>
    </source>
</reference>